<dbReference type="InterPro" id="IPR052024">
    <property type="entry name" value="Methanogen_methyltrans"/>
</dbReference>
<accession>A0A926I207</accession>
<dbReference type="Gene3D" id="3.20.20.210">
    <property type="match status" value="1"/>
</dbReference>
<keyword evidence="3" id="KW-1185">Reference proteome</keyword>
<feature type="domain" description="Uroporphyrinogen decarboxylase (URO-D)" evidence="1">
    <location>
        <begin position="246"/>
        <end position="377"/>
    </location>
</feature>
<dbReference type="AlphaFoldDB" id="A0A926I207"/>
<sequence>MVNIIFILFFRILCYHTTNKSLFKGAETMTGKERMTRILRHEPVDRIGLYEHFWGDTHREWHEKGYLRQDESFEAHFQFDMQECWPFTTVADLDFKRQTVAETEDTITYLDGNGATLRQHKFHDATPEHVDFKVKEREDWERLIKPLLKAEPRRINFEAYRNAKAEAAKAGRFFVWSGINVFESIHPVCGHENMLVGMALDPDWITDMAQTYAKLTVDLQTMLFDQEGYPDGIWYYEDMGYKGSPFMSPAMYDAIIKPSHTHTIGFAKEHGLPVIMHSCGYVEPLLPGMIDAGIDCLQVIEVKAGMDLLKLHRTYGNQIAFMGGIDVRTLYTNDRAVIDQELESKIPLVKEGYNYVLHSDHSIPRTVQYETYEYFIKRGLELGTY</sequence>
<gene>
    <name evidence="2" type="ORF">H8730_08390</name>
</gene>
<dbReference type="Proteomes" id="UP000657006">
    <property type="component" value="Unassembled WGS sequence"/>
</dbReference>
<dbReference type="EMBL" id="JACRSQ010000010">
    <property type="protein sequence ID" value="MBC8543561.1"/>
    <property type="molecule type" value="Genomic_DNA"/>
</dbReference>
<protein>
    <recommendedName>
        <fullName evidence="1">Uroporphyrinogen decarboxylase (URO-D) domain-containing protein</fullName>
    </recommendedName>
</protein>
<dbReference type="InterPro" id="IPR038071">
    <property type="entry name" value="UROD/MetE-like_sf"/>
</dbReference>
<evidence type="ECO:0000259" key="1">
    <source>
        <dbReference type="Pfam" id="PF01208"/>
    </source>
</evidence>
<dbReference type="GO" id="GO:0006779">
    <property type="term" value="P:porphyrin-containing compound biosynthetic process"/>
    <property type="evidence" value="ECO:0007669"/>
    <property type="project" value="InterPro"/>
</dbReference>
<proteinExistence type="predicted"/>
<organism evidence="2 3">
    <name type="scientific">Bianquea renquensis</name>
    <dbReference type="NCBI Taxonomy" id="2763661"/>
    <lineage>
        <taxon>Bacteria</taxon>
        <taxon>Bacillati</taxon>
        <taxon>Bacillota</taxon>
        <taxon>Clostridia</taxon>
        <taxon>Eubacteriales</taxon>
        <taxon>Bianqueaceae</taxon>
        <taxon>Bianquea</taxon>
    </lineage>
</organism>
<dbReference type="InterPro" id="IPR000257">
    <property type="entry name" value="Uroporphyrinogen_deCOase"/>
</dbReference>
<dbReference type="PANTHER" id="PTHR47099">
    <property type="entry name" value="METHYLCOBAMIDE:COM METHYLTRANSFERASE MTBA"/>
    <property type="match status" value="1"/>
</dbReference>
<evidence type="ECO:0000313" key="3">
    <source>
        <dbReference type="Proteomes" id="UP000657006"/>
    </source>
</evidence>
<comment type="caution">
    <text evidence="2">The sequence shown here is derived from an EMBL/GenBank/DDBJ whole genome shotgun (WGS) entry which is preliminary data.</text>
</comment>
<evidence type="ECO:0000313" key="2">
    <source>
        <dbReference type="EMBL" id="MBC8543561.1"/>
    </source>
</evidence>
<dbReference type="PANTHER" id="PTHR47099:SF1">
    <property type="entry name" value="METHYLCOBAMIDE:COM METHYLTRANSFERASE MTBA"/>
    <property type="match status" value="1"/>
</dbReference>
<reference evidence="2" key="1">
    <citation type="submission" date="2020-08" db="EMBL/GenBank/DDBJ databases">
        <title>Genome public.</title>
        <authorList>
            <person name="Liu C."/>
            <person name="Sun Q."/>
        </authorList>
    </citation>
    <scope>NUCLEOTIDE SEQUENCE</scope>
    <source>
        <strain evidence="2">NSJ-32</strain>
    </source>
</reference>
<dbReference type="GO" id="GO:0004853">
    <property type="term" value="F:uroporphyrinogen decarboxylase activity"/>
    <property type="evidence" value="ECO:0007669"/>
    <property type="project" value="InterPro"/>
</dbReference>
<dbReference type="SUPFAM" id="SSF51726">
    <property type="entry name" value="UROD/MetE-like"/>
    <property type="match status" value="1"/>
</dbReference>
<name>A0A926I207_9FIRM</name>
<dbReference type="Pfam" id="PF01208">
    <property type="entry name" value="URO-D"/>
    <property type="match status" value="1"/>
</dbReference>